<name>A0ABN8WJP7_SACUV</name>
<proteinExistence type="inferred from homology"/>
<sequence>MNNQAEDASPTLHHEGSSTSTSVFSSSTEEDLTHQKIPRNQLTEDQVKKIQEERAQKRQTHRNSLISQGKDPDFPTPDLQFIERPFLHLHHEIAQGSTELTPDSTTCSIQTPPKSLDVKIMTYNTLAQTLIRRNFFPQSGSALKWHKRSKVLVHELKTYKPDIVSLQEVDYNELKFWQENFHKLGFDLTFKRHEGKTHGLLIAWNTEKFQLENEWMLDYDAILAGNAIPARTRTKNIALIASLRLKNISDPPTDGVIVANTHLFWHPFGVFERLRQSYLVLAKIQEIKACPKYNRWHSVLMGDFNTEPEEPPYLAITRKPVTLRGSARIMAECSLAYRYSKKRNGEESGQDDEECDEQSRGEGRFNQPQNPKPKSFTATSEQKGLVDQLVALHNSLHVRGVSLYGLGYGKVQPENSHVSNGEPELSNWANSWCGLLDYIFYIEHSDEQSAHEQNPVVDFENKNNLRIIGYLKMPRAKEMPKHSQPFEGEYASDHVSLMCQLRFLSGGKISSIK</sequence>
<evidence type="ECO:0000256" key="3">
    <source>
        <dbReference type="SAM" id="MobiDB-lite"/>
    </source>
</evidence>
<keyword evidence="2" id="KW-0378">Hydrolase</keyword>
<evidence type="ECO:0000256" key="1">
    <source>
        <dbReference type="ARBA" id="ARBA00010774"/>
    </source>
</evidence>
<organism evidence="5 6">
    <name type="scientific">Saccharomyces uvarum</name>
    <name type="common">Yeast</name>
    <name type="synonym">Saccharomyces bayanus var. uvarum</name>
    <dbReference type="NCBI Taxonomy" id="230603"/>
    <lineage>
        <taxon>Eukaryota</taxon>
        <taxon>Fungi</taxon>
        <taxon>Dikarya</taxon>
        <taxon>Ascomycota</taxon>
        <taxon>Saccharomycotina</taxon>
        <taxon>Saccharomycetes</taxon>
        <taxon>Saccharomycetales</taxon>
        <taxon>Saccharomycetaceae</taxon>
        <taxon>Saccharomyces</taxon>
    </lineage>
</organism>
<accession>A0ABN8WJP7</accession>
<feature type="region of interest" description="Disordered" evidence="3">
    <location>
        <begin position="342"/>
        <end position="380"/>
    </location>
</feature>
<dbReference type="SUPFAM" id="SSF56219">
    <property type="entry name" value="DNase I-like"/>
    <property type="match status" value="1"/>
</dbReference>
<dbReference type="Pfam" id="PF03372">
    <property type="entry name" value="Exo_endo_phos"/>
    <property type="match status" value="1"/>
</dbReference>
<feature type="domain" description="Endonuclease/exonuclease/phosphatase" evidence="4">
    <location>
        <begin position="121"/>
        <end position="441"/>
    </location>
</feature>
<evidence type="ECO:0000313" key="5">
    <source>
        <dbReference type="EMBL" id="CAI4048995.1"/>
    </source>
</evidence>
<evidence type="ECO:0000256" key="2">
    <source>
        <dbReference type="ARBA" id="ARBA00022801"/>
    </source>
</evidence>
<dbReference type="Proteomes" id="UP001162085">
    <property type="component" value="Chromosome 13"/>
</dbReference>
<dbReference type="InterPro" id="IPR036691">
    <property type="entry name" value="Endo/exonu/phosph_ase_sf"/>
</dbReference>
<dbReference type="PANTHER" id="PTHR12121">
    <property type="entry name" value="CARBON CATABOLITE REPRESSOR PROTEIN 4"/>
    <property type="match status" value="1"/>
</dbReference>
<evidence type="ECO:0000313" key="6">
    <source>
        <dbReference type="Proteomes" id="UP001162085"/>
    </source>
</evidence>
<dbReference type="InterPro" id="IPR050410">
    <property type="entry name" value="CCR4/nocturin_mRNA_transcr"/>
</dbReference>
<feature type="compositionally biased region" description="Basic and acidic residues" evidence="3">
    <location>
        <begin position="45"/>
        <end position="56"/>
    </location>
</feature>
<evidence type="ECO:0000259" key="4">
    <source>
        <dbReference type="Pfam" id="PF03372"/>
    </source>
</evidence>
<gene>
    <name evidence="5" type="primary">SUVZ13G0210</name>
    <name evidence="5" type="ORF">SUVZ_13G0210</name>
</gene>
<dbReference type="PANTHER" id="PTHR12121:SF45">
    <property type="entry name" value="NOCTURNIN"/>
    <property type="match status" value="1"/>
</dbReference>
<comment type="similarity">
    <text evidence="1">Belongs to the CCR4/nocturin family.</text>
</comment>
<dbReference type="InterPro" id="IPR005135">
    <property type="entry name" value="Endo/exonuclease/phosphatase"/>
</dbReference>
<dbReference type="EMBL" id="OX365940">
    <property type="protein sequence ID" value="CAI4048995.1"/>
    <property type="molecule type" value="Genomic_DNA"/>
</dbReference>
<feature type="region of interest" description="Disordered" evidence="3">
    <location>
        <begin position="1"/>
        <end position="77"/>
    </location>
</feature>
<reference evidence="5" key="1">
    <citation type="submission" date="2022-10" db="EMBL/GenBank/DDBJ databases">
        <authorList>
            <person name="Byrne P K."/>
        </authorList>
    </citation>
    <scope>NUCLEOTIDE SEQUENCE</scope>
    <source>
        <strain evidence="5">ZP964</strain>
    </source>
</reference>
<keyword evidence="6" id="KW-1185">Reference proteome</keyword>
<protein>
    <recommendedName>
        <fullName evidence="4">Endonuclease/exonuclease/phosphatase domain-containing protein</fullName>
    </recommendedName>
</protein>
<feature type="compositionally biased region" description="Low complexity" evidence="3">
    <location>
        <begin position="17"/>
        <end position="27"/>
    </location>
</feature>
<dbReference type="Gene3D" id="3.60.10.10">
    <property type="entry name" value="Endonuclease/exonuclease/phosphatase"/>
    <property type="match status" value="1"/>
</dbReference>